<evidence type="ECO:0000313" key="5">
    <source>
        <dbReference type="EMBL" id="PQJ11405.1"/>
    </source>
</evidence>
<dbReference type="InterPro" id="IPR050498">
    <property type="entry name" value="Ycf3"/>
</dbReference>
<dbReference type="OrthoDB" id="1234389at2"/>
<feature type="chain" id="PRO_5015615064" evidence="4">
    <location>
        <begin position="20"/>
        <end position="467"/>
    </location>
</feature>
<dbReference type="Proteomes" id="UP000239872">
    <property type="component" value="Unassembled WGS sequence"/>
</dbReference>
<name>A0A2S7SXU5_9BACT</name>
<feature type="signal peptide" evidence="4">
    <location>
        <begin position="1"/>
        <end position="19"/>
    </location>
</feature>
<reference evidence="5 6" key="1">
    <citation type="submission" date="2018-01" db="EMBL/GenBank/DDBJ databases">
        <title>A novel member of the phylum Bacteroidetes isolated from glacier ice.</title>
        <authorList>
            <person name="Liu Q."/>
            <person name="Xin Y.-H."/>
        </authorList>
    </citation>
    <scope>NUCLEOTIDE SEQUENCE [LARGE SCALE GENOMIC DNA]</scope>
    <source>
        <strain evidence="5 6">RB1R16</strain>
    </source>
</reference>
<dbReference type="EMBL" id="PPSL01000002">
    <property type="protein sequence ID" value="PQJ11405.1"/>
    <property type="molecule type" value="Genomic_DNA"/>
</dbReference>
<keyword evidence="2 3" id="KW-0802">TPR repeat</keyword>
<dbReference type="RefSeq" id="WP_105038284.1">
    <property type="nucleotide sequence ID" value="NZ_PPSL01000002.1"/>
</dbReference>
<dbReference type="Pfam" id="PF13432">
    <property type="entry name" value="TPR_16"/>
    <property type="match status" value="1"/>
</dbReference>
<dbReference type="AlphaFoldDB" id="A0A2S7SXU5"/>
<keyword evidence="6" id="KW-1185">Reference proteome</keyword>
<dbReference type="InterPro" id="IPR011990">
    <property type="entry name" value="TPR-like_helical_dom_sf"/>
</dbReference>
<dbReference type="SUPFAM" id="SSF81901">
    <property type="entry name" value="HCP-like"/>
    <property type="match status" value="1"/>
</dbReference>
<feature type="repeat" description="TPR" evidence="3">
    <location>
        <begin position="161"/>
        <end position="194"/>
    </location>
</feature>
<gene>
    <name evidence="5" type="ORF">CJD36_006275</name>
</gene>
<sequence>MRATVTLLAIILFSTVALAQSNAELDTLYRHGKYAQALKMANELITADTTNAFAYGISGAVYLEQGKGNEATLLLEKAIRLDQDKTEISGWSHTQLGSVYVRAGLKEKGISELRTAVALNKTEAQEKYAQYLLADVLITSQQYAEAATLAKAVISKDSLYAQAYLSLGSIYFYTKVYDSAAYNFKRAIALNKDRSWVSSWSHAHLAEIYIHNNKKDSAIEELTKTVDLGHIKPSVKFAEHLLDSLGAELSKEEPKWTVIESEHMIFNFQDTTGWGPSVNTFVKKHDSAYVVNNETFHALLPKKITYKVWNDKGMAKRVTGRELGFTRPGQCLSHVTRNQSIGHEITHTLSYWGWGQKQVGFAKFISEGTAVAFNLTGNEQEKYAEAKAILHGSNFHSVLDIWDNDKTEEKILYPVGGAFVTYLNKKCSAEEFKIIVLYQTSSSARNMLGEERFNKVIKEFNELIGLR</sequence>
<dbReference type="SMART" id="SM00028">
    <property type="entry name" value="TPR"/>
    <property type="match status" value="4"/>
</dbReference>
<evidence type="ECO:0000256" key="4">
    <source>
        <dbReference type="SAM" id="SignalP"/>
    </source>
</evidence>
<evidence type="ECO:0000256" key="2">
    <source>
        <dbReference type="ARBA" id="ARBA00022803"/>
    </source>
</evidence>
<proteinExistence type="predicted"/>
<evidence type="ECO:0000256" key="3">
    <source>
        <dbReference type="PROSITE-ProRule" id="PRU00339"/>
    </source>
</evidence>
<dbReference type="PANTHER" id="PTHR44858">
    <property type="entry name" value="TETRATRICOPEPTIDE REPEAT PROTEIN 6"/>
    <property type="match status" value="1"/>
</dbReference>
<organism evidence="5 6">
    <name type="scientific">Flavipsychrobacter stenotrophus</name>
    <dbReference type="NCBI Taxonomy" id="2077091"/>
    <lineage>
        <taxon>Bacteria</taxon>
        <taxon>Pseudomonadati</taxon>
        <taxon>Bacteroidota</taxon>
        <taxon>Chitinophagia</taxon>
        <taxon>Chitinophagales</taxon>
        <taxon>Chitinophagaceae</taxon>
        <taxon>Flavipsychrobacter</taxon>
    </lineage>
</organism>
<dbReference type="InterPro" id="IPR019734">
    <property type="entry name" value="TPR_rpt"/>
</dbReference>
<protein>
    <submittedName>
        <fullName evidence="5">Uncharacterized protein</fullName>
    </submittedName>
</protein>
<evidence type="ECO:0000313" key="6">
    <source>
        <dbReference type="Proteomes" id="UP000239872"/>
    </source>
</evidence>
<comment type="caution">
    <text evidence="5">The sequence shown here is derived from an EMBL/GenBank/DDBJ whole genome shotgun (WGS) entry which is preliminary data.</text>
</comment>
<feature type="repeat" description="TPR" evidence="3">
    <location>
        <begin position="52"/>
        <end position="85"/>
    </location>
</feature>
<keyword evidence="4" id="KW-0732">Signal</keyword>
<accession>A0A2S7SXU5</accession>
<keyword evidence="1" id="KW-0677">Repeat</keyword>
<evidence type="ECO:0000256" key="1">
    <source>
        <dbReference type="ARBA" id="ARBA00022737"/>
    </source>
</evidence>
<dbReference type="PANTHER" id="PTHR44858:SF1">
    <property type="entry name" value="UDP-N-ACETYLGLUCOSAMINE--PEPTIDE N-ACETYLGLUCOSAMINYLTRANSFERASE SPINDLY-RELATED"/>
    <property type="match status" value="1"/>
</dbReference>
<dbReference type="PROSITE" id="PS50005">
    <property type="entry name" value="TPR"/>
    <property type="match status" value="2"/>
</dbReference>
<dbReference type="Gene3D" id="1.25.40.10">
    <property type="entry name" value="Tetratricopeptide repeat domain"/>
    <property type="match status" value="2"/>
</dbReference>